<keyword evidence="4" id="KW-1185">Reference proteome</keyword>
<dbReference type="SUPFAM" id="SSF51735">
    <property type="entry name" value="NAD(P)-binding Rossmann-fold domains"/>
    <property type="match status" value="1"/>
</dbReference>
<dbReference type="Gene3D" id="3.40.50.720">
    <property type="entry name" value="NAD(P)-binding Rossmann-like Domain"/>
    <property type="match status" value="1"/>
</dbReference>
<comment type="caution">
    <text evidence="3">The sequence shown here is derived from an EMBL/GenBank/DDBJ whole genome shotgun (WGS) entry which is preliminary data.</text>
</comment>
<dbReference type="EMBL" id="BAABFX010000048">
    <property type="protein sequence ID" value="GAA4402866.1"/>
    <property type="molecule type" value="Genomic_DNA"/>
</dbReference>
<dbReference type="InterPro" id="IPR036721">
    <property type="entry name" value="RCK_C_sf"/>
</dbReference>
<dbReference type="RefSeq" id="WP_159901734.1">
    <property type="nucleotide sequence ID" value="NZ_BAABFX010000048.1"/>
</dbReference>
<dbReference type="Pfam" id="PF02254">
    <property type="entry name" value="TrkA_N"/>
    <property type="match status" value="1"/>
</dbReference>
<dbReference type="Gene3D" id="3.30.70.1450">
    <property type="entry name" value="Regulator of K+ conductance, C-terminal domain"/>
    <property type="match status" value="1"/>
</dbReference>
<sequence>MTRVRTTLVRVLTAPLRGVQELPAVRRVSFHANRIRAGLDFHFFRTLAIALVVIVVVAGFLVTVLEPEKRSFQGLVDSSYWAVTTVIGSGDSSYVHSPGGYVIGWLLAFFGVAIVATLTAAIVGFVIDYLLKEGQGMGAAGYSDHIVVCGWNATARDLIDELRGDEFDARIVVLHESERSPAPADIYFVRGDTTSTEDLERAGIPDAACAIICPSEGSNEADMRSILTVLAIESIAPGVRTVVEVNNRKHAEHVRRANADEILVTSRLASRLLARTALYPGLAALVTDIVSGGEGSELYGVELPEAYVDLDIDGLSARMRRDHGATLLAVTHDGHTLANPPSDFRLRRGDTAVVVAEHLAGLHPLEPDHVLDAPG</sequence>
<evidence type="ECO:0000259" key="2">
    <source>
        <dbReference type="PROSITE" id="PS51201"/>
    </source>
</evidence>
<dbReference type="PANTHER" id="PTHR43833">
    <property type="entry name" value="POTASSIUM CHANNEL PROTEIN 2-RELATED-RELATED"/>
    <property type="match status" value="1"/>
</dbReference>
<evidence type="ECO:0000313" key="3">
    <source>
        <dbReference type="EMBL" id="GAA4402866.1"/>
    </source>
</evidence>
<dbReference type="Gene3D" id="1.10.287.70">
    <property type="match status" value="1"/>
</dbReference>
<feature type="transmembrane region" description="Helical" evidence="1">
    <location>
        <begin position="43"/>
        <end position="65"/>
    </location>
</feature>
<dbReference type="InterPro" id="IPR050721">
    <property type="entry name" value="Trk_Ktr_HKT_K-transport"/>
</dbReference>
<dbReference type="SUPFAM" id="SSF81324">
    <property type="entry name" value="Voltage-gated potassium channels"/>
    <property type="match status" value="1"/>
</dbReference>
<reference evidence="4" key="1">
    <citation type="journal article" date="2019" name="Int. J. Syst. Evol. Microbiol.">
        <title>The Global Catalogue of Microorganisms (GCM) 10K type strain sequencing project: providing services to taxonomists for standard genome sequencing and annotation.</title>
        <authorList>
            <consortium name="The Broad Institute Genomics Platform"/>
            <consortium name="The Broad Institute Genome Sequencing Center for Infectious Disease"/>
            <person name="Wu L."/>
            <person name="Ma J."/>
        </authorList>
    </citation>
    <scope>NUCLEOTIDE SEQUENCE [LARGE SCALE GENOMIC DNA]</scope>
    <source>
        <strain evidence="4">JCM 17738</strain>
    </source>
</reference>
<name>A0ABP8KB27_9MICO</name>
<keyword evidence="1" id="KW-0472">Membrane</keyword>
<feature type="domain" description="RCK N-terminal" evidence="2">
    <location>
        <begin position="143"/>
        <end position="264"/>
    </location>
</feature>
<gene>
    <name evidence="3" type="ORF">GCM10023153_32330</name>
</gene>
<accession>A0ABP8KB27</accession>
<dbReference type="Proteomes" id="UP001500390">
    <property type="component" value="Unassembled WGS sequence"/>
</dbReference>
<evidence type="ECO:0000256" key="1">
    <source>
        <dbReference type="SAM" id="Phobius"/>
    </source>
</evidence>
<organism evidence="3 4">
    <name type="scientific">Ornithinibacter aureus</name>
    <dbReference type="NCBI Taxonomy" id="622664"/>
    <lineage>
        <taxon>Bacteria</taxon>
        <taxon>Bacillati</taxon>
        <taxon>Actinomycetota</taxon>
        <taxon>Actinomycetes</taxon>
        <taxon>Micrococcales</taxon>
        <taxon>Intrasporangiaceae</taxon>
        <taxon>Ornithinibacter</taxon>
    </lineage>
</organism>
<feature type="transmembrane region" description="Helical" evidence="1">
    <location>
        <begin position="102"/>
        <end position="127"/>
    </location>
</feature>
<keyword evidence="1" id="KW-1133">Transmembrane helix</keyword>
<dbReference type="InterPro" id="IPR036291">
    <property type="entry name" value="NAD(P)-bd_dom_sf"/>
</dbReference>
<dbReference type="PANTHER" id="PTHR43833:SF9">
    <property type="entry name" value="POTASSIUM CHANNEL PROTEIN YUGO-RELATED"/>
    <property type="match status" value="1"/>
</dbReference>
<proteinExistence type="predicted"/>
<keyword evidence="1" id="KW-0812">Transmembrane</keyword>
<evidence type="ECO:0000313" key="4">
    <source>
        <dbReference type="Proteomes" id="UP001500390"/>
    </source>
</evidence>
<dbReference type="PROSITE" id="PS51201">
    <property type="entry name" value="RCK_N"/>
    <property type="match status" value="1"/>
</dbReference>
<dbReference type="InterPro" id="IPR003148">
    <property type="entry name" value="RCK_N"/>
</dbReference>
<dbReference type="SUPFAM" id="SSF116726">
    <property type="entry name" value="TrkA C-terminal domain-like"/>
    <property type="match status" value="1"/>
</dbReference>
<protein>
    <recommendedName>
        <fullName evidence="2">RCK N-terminal domain-containing protein</fullName>
    </recommendedName>
</protein>